<dbReference type="PIRSF" id="PIRSF010372">
    <property type="entry name" value="PaiB"/>
    <property type="match status" value="1"/>
</dbReference>
<dbReference type="PANTHER" id="PTHR35802">
    <property type="entry name" value="PROTEASE SYNTHASE AND SPORULATION PROTEIN PAI 2"/>
    <property type="match status" value="1"/>
</dbReference>
<dbReference type="EMBL" id="SRMI01000001">
    <property type="protein sequence ID" value="TVY79604.1"/>
    <property type="molecule type" value="Genomic_DNA"/>
</dbReference>
<evidence type="ECO:0008006" key="3">
    <source>
        <dbReference type="Google" id="ProtNLM"/>
    </source>
</evidence>
<reference evidence="1 2" key="1">
    <citation type="journal article" date="2019" name="Microbiol. Resour. Announc.">
        <title>High-quality draft genome sequence of Fusarium oxysporum f. sp. cubense strain 160527, a causal agent of Panama disease.</title>
        <authorList>
            <person name="Asai S."/>
            <person name="Ayukawa Y."/>
            <person name="Gan P."/>
            <person name="Masuda S."/>
            <person name="Komatsu K."/>
            <person name="Shirasu K."/>
            <person name="Arie T."/>
        </authorList>
    </citation>
    <scope>NUCLEOTIDE SEQUENCE [LARGE SCALE GENOMIC DNA]</scope>
    <source>
        <strain evidence="1 2">160527</strain>
    </source>
</reference>
<gene>
    <name evidence="1" type="ORF">Focb16_v009561</name>
</gene>
<dbReference type="InterPro" id="IPR012349">
    <property type="entry name" value="Split_barrel_FMN-bd"/>
</dbReference>
<dbReference type="SUPFAM" id="SSF50475">
    <property type="entry name" value="FMN-binding split barrel"/>
    <property type="match status" value="1"/>
</dbReference>
<evidence type="ECO:0000313" key="1">
    <source>
        <dbReference type="EMBL" id="TVY79604.1"/>
    </source>
</evidence>
<name>A0A559LW51_FUSOC</name>
<dbReference type="PANTHER" id="PTHR35802:SF1">
    <property type="entry name" value="PROTEASE SYNTHASE AND SPORULATION PROTEIN PAI 2"/>
    <property type="match status" value="1"/>
</dbReference>
<protein>
    <recommendedName>
        <fullName evidence="3">Transcriptional regulator</fullName>
    </recommendedName>
</protein>
<dbReference type="InterPro" id="IPR007396">
    <property type="entry name" value="TR_PAI2-type"/>
</dbReference>
<accession>A0A559LW51</accession>
<dbReference type="Proteomes" id="UP000320707">
    <property type="component" value="Unassembled WGS sequence"/>
</dbReference>
<proteinExistence type="predicted"/>
<comment type="caution">
    <text evidence="1">The sequence shown here is derived from an EMBL/GenBank/DDBJ whole genome shotgun (WGS) entry which is preliminary data.</text>
</comment>
<dbReference type="Gene3D" id="2.30.110.10">
    <property type="entry name" value="Electron Transport, Fmn-binding Protein, Chain A"/>
    <property type="match status" value="1"/>
</dbReference>
<organism evidence="1 2">
    <name type="scientific">Fusarium oxysporum f. sp. cubense</name>
    <dbReference type="NCBI Taxonomy" id="61366"/>
    <lineage>
        <taxon>Eukaryota</taxon>
        <taxon>Fungi</taxon>
        <taxon>Dikarya</taxon>
        <taxon>Ascomycota</taxon>
        <taxon>Pezizomycotina</taxon>
        <taxon>Sordariomycetes</taxon>
        <taxon>Hypocreomycetidae</taxon>
        <taxon>Hypocreales</taxon>
        <taxon>Nectriaceae</taxon>
        <taxon>Fusarium</taxon>
        <taxon>Fusarium oxysporum species complex</taxon>
    </lineage>
</organism>
<sequence>MYIRAAHAEADLRVLRRLIHENPLGMLTTGIKSQTHSFLQSSHIPFLLDVQDESSETELGRLRGHLARQNPQSKAMIEYCTSNPSLKSYLEDEVLVIFTKPAHHYVTPKFYTETKPANGKVVPTWNYAAAQVYGKARIYYENNEETSSFLGKAISDLTDHNERNTMGYTGGDRPSQWKVTDAPEKYVELLKRNIIGIEIEVTKLEGKFKMSQEMGEGDREGVIKGFEGLGMEVGDEIARVVKERGELKDQKK</sequence>
<dbReference type="AlphaFoldDB" id="A0A559LW51"/>
<dbReference type="Pfam" id="PF04299">
    <property type="entry name" value="FMN_bind_2"/>
    <property type="match status" value="1"/>
</dbReference>
<evidence type="ECO:0000313" key="2">
    <source>
        <dbReference type="Proteomes" id="UP000320707"/>
    </source>
</evidence>